<dbReference type="Pfam" id="PF25048">
    <property type="entry name" value="Beta-prop_TEP1_C"/>
    <property type="match status" value="1"/>
</dbReference>
<gene>
    <name evidence="6" type="ORF">NHX12_004354</name>
</gene>
<reference evidence="6" key="1">
    <citation type="submission" date="2022-07" db="EMBL/GenBank/DDBJ databases">
        <title>Chromosome-level genome of Muraenolepis orangiensis.</title>
        <authorList>
            <person name="Kim J."/>
        </authorList>
    </citation>
    <scope>NUCLEOTIDE SEQUENCE</scope>
    <source>
        <strain evidence="6">KU_S4_2022</strain>
        <tissue evidence="6">Muscle</tissue>
    </source>
</reference>
<dbReference type="AlphaFoldDB" id="A0A9Q0DV36"/>
<evidence type="ECO:0000259" key="4">
    <source>
        <dbReference type="Pfam" id="PF25047"/>
    </source>
</evidence>
<sequence>MRKKSTARQMLSHSDDFTIALWTVRDLRPEPWVRPAAVAVLRGHSRGVTCLAFSPDATRLLSGGKDQALMVWDMGSSPPALSKSLLRAHRDWVTGCAWTPGCVVSCSNDGGLYVWNLDSGVCIRKISWKNPLTSLCVQGDHVVVSCSEGALHVWQWDSATEVSHIPAHSQRIHHCSILPGRDQTRESTPQEMVVATASDDGSVQLWKPFQVEHFCTFQGHSGAIHGVVSKKGLSEFLTVSEDLSLRCWPWEKEQAPSARSSLVTALCYSQTDQVLLAAYESGLLEIWQHGAVAGCKQASDCSISALCSMPDAQFAVACMRPSVQLWKLVWSPPSGEASLVKGSTFTVNQPMMVLHYCSSLIGASVDGTIFDLMADRSLNHWDGVRVLGKIPNDSKSLWLLGEKEGAVELSFMFTVGRVDYGGWSFTSLVLPREEEEESALITALTVEDGLLVSGDLEGNMRFKEPLALAPWSPKTPAHTDRISVLRITSSTIISASYDRTIKLWHKVTKKQIGMFVCGGPVLLLEVSTQCPEELVCGDALGRLYFLRWTP</sequence>
<name>A0A9Q0DV36_9TELE</name>
<feature type="domain" description="TEP-1 C-terminal beta-propeller" evidence="5">
    <location>
        <begin position="478"/>
        <end position="548"/>
    </location>
</feature>
<dbReference type="InterPro" id="IPR015943">
    <property type="entry name" value="WD40/YVTN_repeat-like_dom_sf"/>
</dbReference>
<evidence type="ECO:0000256" key="1">
    <source>
        <dbReference type="ARBA" id="ARBA00022574"/>
    </source>
</evidence>
<dbReference type="PROSITE" id="PS00678">
    <property type="entry name" value="WD_REPEATS_1"/>
    <property type="match status" value="2"/>
</dbReference>
<dbReference type="PRINTS" id="PR00320">
    <property type="entry name" value="GPROTEINBRPT"/>
</dbReference>
<dbReference type="Gene3D" id="2.130.10.10">
    <property type="entry name" value="YVTN repeat-like/Quinoprotein amine dehydrogenase"/>
    <property type="match status" value="3"/>
</dbReference>
<feature type="domain" description="TEP-1 second beta-propeller" evidence="4">
    <location>
        <begin position="10"/>
        <end position="208"/>
    </location>
</feature>
<dbReference type="InterPro" id="IPR052652">
    <property type="entry name" value="Telomerase_Complex_Comp"/>
</dbReference>
<dbReference type="InterPro" id="IPR020472">
    <property type="entry name" value="WD40_PAC1"/>
</dbReference>
<protein>
    <submittedName>
        <fullName evidence="6">Uncharacterized protein</fullName>
    </submittedName>
</protein>
<dbReference type="InterPro" id="IPR056828">
    <property type="entry name" value="Beta-prop_TEP1_C"/>
</dbReference>
<dbReference type="PROSITE" id="PS50294">
    <property type="entry name" value="WD_REPEATS_REGION"/>
    <property type="match status" value="1"/>
</dbReference>
<dbReference type="GO" id="GO:0003720">
    <property type="term" value="F:telomerase activity"/>
    <property type="evidence" value="ECO:0007669"/>
    <property type="project" value="TreeGrafter"/>
</dbReference>
<feature type="repeat" description="WD" evidence="3">
    <location>
        <begin position="475"/>
        <end position="504"/>
    </location>
</feature>
<dbReference type="GO" id="GO:0000722">
    <property type="term" value="P:telomere maintenance via recombination"/>
    <property type="evidence" value="ECO:0007669"/>
    <property type="project" value="TreeGrafter"/>
</dbReference>
<proteinExistence type="predicted"/>
<accession>A0A9Q0DV36</accession>
<dbReference type="InterPro" id="IPR001680">
    <property type="entry name" value="WD40_rpt"/>
</dbReference>
<feature type="repeat" description="WD" evidence="3">
    <location>
        <begin position="41"/>
        <end position="82"/>
    </location>
</feature>
<evidence type="ECO:0000313" key="7">
    <source>
        <dbReference type="Proteomes" id="UP001148018"/>
    </source>
</evidence>
<evidence type="ECO:0000256" key="3">
    <source>
        <dbReference type="PROSITE-ProRule" id="PRU00221"/>
    </source>
</evidence>
<dbReference type="InterPro" id="IPR036322">
    <property type="entry name" value="WD40_repeat_dom_sf"/>
</dbReference>
<dbReference type="SUPFAM" id="SSF50978">
    <property type="entry name" value="WD40 repeat-like"/>
    <property type="match status" value="2"/>
</dbReference>
<dbReference type="EMBL" id="JANIIK010000111">
    <property type="protein sequence ID" value="KAJ3595049.1"/>
    <property type="molecule type" value="Genomic_DNA"/>
</dbReference>
<comment type="caution">
    <text evidence="6">The sequence shown here is derived from an EMBL/GenBank/DDBJ whole genome shotgun (WGS) entry which is preliminary data.</text>
</comment>
<dbReference type="InterPro" id="IPR056829">
    <property type="entry name" value="Beta-prop_TEP1_2nd"/>
</dbReference>
<dbReference type="GO" id="GO:0070034">
    <property type="term" value="F:telomerase RNA binding"/>
    <property type="evidence" value="ECO:0007669"/>
    <property type="project" value="TreeGrafter"/>
</dbReference>
<dbReference type="GO" id="GO:0005697">
    <property type="term" value="C:telomerase holoenzyme complex"/>
    <property type="evidence" value="ECO:0007669"/>
    <property type="project" value="TreeGrafter"/>
</dbReference>
<dbReference type="SMART" id="SM00320">
    <property type="entry name" value="WD40"/>
    <property type="match status" value="8"/>
</dbReference>
<dbReference type="OrthoDB" id="427368at2759"/>
<keyword evidence="1 3" id="KW-0853">WD repeat</keyword>
<dbReference type="InterPro" id="IPR019775">
    <property type="entry name" value="WD40_repeat_CS"/>
</dbReference>
<dbReference type="PANTHER" id="PTHR44791">
    <property type="entry name" value="TELOMERASE PROTEIN COMPONENT 1 TEP1"/>
    <property type="match status" value="1"/>
</dbReference>
<dbReference type="PANTHER" id="PTHR44791:SF1">
    <property type="entry name" value="TELOMERASE PROTEIN COMPONENT 1"/>
    <property type="match status" value="1"/>
</dbReference>
<evidence type="ECO:0000256" key="2">
    <source>
        <dbReference type="ARBA" id="ARBA00022737"/>
    </source>
</evidence>
<feature type="repeat" description="WD" evidence="3">
    <location>
        <begin position="86"/>
        <end position="125"/>
    </location>
</feature>
<dbReference type="PROSITE" id="PS50082">
    <property type="entry name" value="WD_REPEATS_2"/>
    <property type="match status" value="3"/>
</dbReference>
<keyword evidence="2" id="KW-0677">Repeat</keyword>
<keyword evidence="7" id="KW-1185">Reference proteome</keyword>
<evidence type="ECO:0000313" key="6">
    <source>
        <dbReference type="EMBL" id="KAJ3595049.1"/>
    </source>
</evidence>
<evidence type="ECO:0000259" key="5">
    <source>
        <dbReference type="Pfam" id="PF25048"/>
    </source>
</evidence>
<dbReference type="Proteomes" id="UP001148018">
    <property type="component" value="Unassembled WGS sequence"/>
</dbReference>
<dbReference type="Pfam" id="PF25047">
    <property type="entry name" value="Beta-prop_TEP1_2nd"/>
    <property type="match status" value="1"/>
</dbReference>
<organism evidence="6 7">
    <name type="scientific">Muraenolepis orangiensis</name>
    <name type="common">Patagonian moray cod</name>
    <dbReference type="NCBI Taxonomy" id="630683"/>
    <lineage>
        <taxon>Eukaryota</taxon>
        <taxon>Metazoa</taxon>
        <taxon>Chordata</taxon>
        <taxon>Craniata</taxon>
        <taxon>Vertebrata</taxon>
        <taxon>Euteleostomi</taxon>
        <taxon>Actinopterygii</taxon>
        <taxon>Neopterygii</taxon>
        <taxon>Teleostei</taxon>
        <taxon>Neoteleostei</taxon>
        <taxon>Acanthomorphata</taxon>
        <taxon>Zeiogadaria</taxon>
        <taxon>Gadariae</taxon>
        <taxon>Gadiformes</taxon>
        <taxon>Muraenolepidoidei</taxon>
        <taxon>Muraenolepididae</taxon>
        <taxon>Muraenolepis</taxon>
    </lineage>
</organism>